<evidence type="ECO:0000313" key="10">
    <source>
        <dbReference type="Proteomes" id="UP001157125"/>
    </source>
</evidence>
<protein>
    <recommendedName>
        <fullName evidence="1">RNA helicase</fullName>
        <ecNumber evidence="1">3.6.4.13</ecNumber>
    </recommendedName>
</protein>
<evidence type="ECO:0000256" key="2">
    <source>
        <dbReference type="ARBA" id="ARBA00022741"/>
    </source>
</evidence>
<keyword evidence="5" id="KW-0067">ATP-binding</keyword>
<dbReference type="EC" id="3.6.4.13" evidence="1"/>
<keyword evidence="3" id="KW-0378">Hydrolase</keyword>
<keyword evidence="4" id="KW-0347">Helicase</keyword>
<dbReference type="PROSITE" id="PS51195">
    <property type="entry name" value="Q_MOTIF"/>
    <property type="match status" value="1"/>
</dbReference>
<dbReference type="Pfam" id="PF00270">
    <property type="entry name" value="DEAD"/>
    <property type="match status" value="1"/>
</dbReference>
<dbReference type="EMBL" id="BSUN01000001">
    <property type="protein sequence ID" value="GMA36435.1"/>
    <property type="molecule type" value="Genomic_DNA"/>
</dbReference>
<accession>A0ABQ6IGK3</accession>
<evidence type="ECO:0000256" key="6">
    <source>
        <dbReference type="PROSITE-ProRule" id="PRU00552"/>
    </source>
</evidence>
<dbReference type="InterPro" id="IPR027417">
    <property type="entry name" value="P-loop_NTPase"/>
</dbReference>
<evidence type="ECO:0000256" key="1">
    <source>
        <dbReference type="ARBA" id="ARBA00012552"/>
    </source>
</evidence>
<organism evidence="9 10">
    <name type="scientific">Demequina litorisediminis</name>
    <dbReference type="NCBI Taxonomy" id="1849022"/>
    <lineage>
        <taxon>Bacteria</taxon>
        <taxon>Bacillati</taxon>
        <taxon>Actinomycetota</taxon>
        <taxon>Actinomycetes</taxon>
        <taxon>Micrococcales</taxon>
        <taxon>Demequinaceae</taxon>
        <taxon>Demequina</taxon>
    </lineage>
</organism>
<dbReference type="Gene3D" id="3.40.50.300">
    <property type="entry name" value="P-loop containing nucleotide triphosphate hydrolases"/>
    <property type="match status" value="1"/>
</dbReference>
<evidence type="ECO:0000256" key="5">
    <source>
        <dbReference type="ARBA" id="ARBA00022840"/>
    </source>
</evidence>
<comment type="caution">
    <text evidence="9">The sequence shown here is derived from an EMBL/GenBank/DDBJ whole genome shotgun (WGS) entry which is preliminary data.</text>
</comment>
<keyword evidence="10" id="KW-1185">Reference proteome</keyword>
<evidence type="ECO:0000259" key="8">
    <source>
        <dbReference type="PROSITE" id="PS51195"/>
    </source>
</evidence>
<proteinExistence type="predicted"/>
<feature type="domain" description="DEAD-box RNA helicase Q" evidence="8">
    <location>
        <begin position="13"/>
        <end position="41"/>
    </location>
</feature>
<keyword evidence="2" id="KW-0547">Nucleotide-binding</keyword>
<reference evidence="10" key="1">
    <citation type="journal article" date="2019" name="Int. J. Syst. Evol. Microbiol.">
        <title>The Global Catalogue of Microorganisms (GCM) 10K type strain sequencing project: providing services to taxonomists for standard genome sequencing and annotation.</title>
        <authorList>
            <consortium name="The Broad Institute Genomics Platform"/>
            <consortium name="The Broad Institute Genome Sequencing Center for Infectious Disease"/>
            <person name="Wu L."/>
            <person name="Ma J."/>
        </authorList>
    </citation>
    <scope>NUCLEOTIDE SEQUENCE [LARGE SCALE GENOMIC DNA]</scope>
    <source>
        <strain evidence="10">NBRC 112299</strain>
    </source>
</reference>
<dbReference type="PANTHER" id="PTHR47963">
    <property type="entry name" value="DEAD-BOX ATP-DEPENDENT RNA HELICASE 47, MITOCHONDRIAL"/>
    <property type="match status" value="1"/>
</dbReference>
<evidence type="ECO:0000256" key="7">
    <source>
        <dbReference type="SAM" id="MobiDB-lite"/>
    </source>
</evidence>
<sequence>MTDTHASVHTPDQTFGDFNVNPAIVEALASAGIVAPFPIQAMTLPVALSGHDIIGQAKTGTGKTLGFGVPLLHRTVSPGEDGFDEPRRARKAAGPRGRPHA</sequence>
<evidence type="ECO:0000256" key="3">
    <source>
        <dbReference type="ARBA" id="ARBA00022801"/>
    </source>
</evidence>
<feature type="region of interest" description="Disordered" evidence="7">
    <location>
        <begin position="75"/>
        <end position="101"/>
    </location>
</feature>
<feature type="compositionally biased region" description="Basic residues" evidence="7">
    <location>
        <begin position="88"/>
        <end position="101"/>
    </location>
</feature>
<dbReference type="SUPFAM" id="SSF52540">
    <property type="entry name" value="P-loop containing nucleoside triphosphate hydrolases"/>
    <property type="match status" value="1"/>
</dbReference>
<dbReference type="InterPro" id="IPR050547">
    <property type="entry name" value="DEAD_box_RNA_helicases"/>
</dbReference>
<gene>
    <name evidence="9" type="ORF">GCM10025876_26390</name>
</gene>
<dbReference type="InterPro" id="IPR011545">
    <property type="entry name" value="DEAD/DEAH_box_helicase_dom"/>
</dbReference>
<name>A0ABQ6IGK3_9MICO</name>
<dbReference type="PANTHER" id="PTHR47963:SF8">
    <property type="entry name" value="ATP-DEPENDENT RNA HELICASE DEAD"/>
    <property type="match status" value="1"/>
</dbReference>
<dbReference type="InterPro" id="IPR014014">
    <property type="entry name" value="RNA_helicase_DEAD_Q_motif"/>
</dbReference>
<feature type="short sequence motif" description="Q motif" evidence="6">
    <location>
        <begin position="13"/>
        <end position="41"/>
    </location>
</feature>
<evidence type="ECO:0000313" key="9">
    <source>
        <dbReference type="EMBL" id="GMA36435.1"/>
    </source>
</evidence>
<dbReference type="Proteomes" id="UP001157125">
    <property type="component" value="Unassembled WGS sequence"/>
</dbReference>
<evidence type="ECO:0000256" key="4">
    <source>
        <dbReference type="ARBA" id="ARBA00022806"/>
    </source>
</evidence>